<organism evidence="8 9">
    <name type="scientific">Cohnella suwonensis</name>
    <dbReference type="NCBI Taxonomy" id="696072"/>
    <lineage>
        <taxon>Bacteria</taxon>
        <taxon>Bacillati</taxon>
        <taxon>Bacillota</taxon>
        <taxon>Bacilli</taxon>
        <taxon>Bacillales</taxon>
        <taxon>Paenibacillaceae</taxon>
        <taxon>Cohnella</taxon>
    </lineage>
</organism>
<dbReference type="InterPro" id="IPR001131">
    <property type="entry name" value="Peptidase_M24B_aminopep-P_CS"/>
</dbReference>
<dbReference type="EMBL" id="JBHSMH010000028">
    <property type="protein sequence ID" value="MFC5469202.1"/>
    <property type="molecule type" value="Genomic_DNA"/>
</dbReference>
<evidence type="ECO:0000313" key="8">
    <source>
        <dbReference type="EMBL" id="MFC5469202.1"/>
    </source>
</evidence>
<comment type="similarity">
    <text evidence="2">Belongs to the peptidase M24B family.</text>
</comment>
<feature type="domain" description="Peptidase M24" evidence="6">
    <location>
        <begin position="144"/>
        <end position="343"/>
    </location>
</feature>
<dbReference type="InterPro" id="IPR050659">
    <property type="entry name" value="Peptidase_M24B"/>
</dbReference>
<dbReference type="InterPro" id="IPR036005">
    <property type="entry name" value="Creatinase/aminopeptidase-like"/>
</dbReference>
<dbReference type="RefSeq" id="WP_209750998.1">
    <property type="nucleotide sequence ID" value="NZ_JBHSMH010000028.1"/>
</dbReference>
<evidence type="ECO:0000259" key="7">
    <source>
        <dbReference type="Pfam" id="PF01321"/>
    </source>
</evidence>
<evidence type="ECO:0000256" key="5">
    <source>
        <dbReference type="ARBA" id="ARBA00023211"/>
    </source>
</evidence>
<keyword evidence="5" id="KW-0464">Manganese</keyword>
<dbReference type="SUPFAM" id="SSF53092">
    <property type="entry name" value="Creatinase/prolidase N-terminal domain"/>
    <property type="match status" value="1"/>
</dbReference>
<accession>A0ABW0LW02</accession>
<dbReference type="CDD" id="cd01092">
    <property type="entry name" value="APP-like"/>
    <property type="match status" value="1"/>
</dbReference>
<dbReference type="Pfam" id="PF01321">
    <property type="entry name" value="Creatinase_N"/>
    <property type="match status" value="1"/>
</dbReference>
<evidence type="ECO:0000259" key="6">
    <source>
        <dbReference type="Pfam" id="PF00557"/>
    </source>
</evidence>
<comment type="cofactor">
    <cofactor evidence="1">
        <name>Mn(2+)</name>
        <dbReference type="ChEBI" id="CHEBI:29035"/>
    </cofactor>
</comment>
<dbReference type="Gene3D" id="3.90.230.10">
    <property type="entry name" value="Creatinase/methionine aminopeptidase superfamily"/>
    <property type="match status" value="1"/>
</dbReference>
<keyword evidence="3" id="KW-0479">Metal-binding</keyword>
<dbReference type="Gene3D" id="3.40.350.10">
    <property type="entry name" value="Creatinase/prolidase N-terminal domain"/>
    <property type="match status" value="1"/>
</dbReference>
<name>A0ABW0LW02_9BACL</name>
<protein>
    <submittedName>
        <fullName evidence="8">M24 family metallopeptidase</fullName>
    </submittedName>
</protein>
<keyword evidence="9" id="KW-1185">Reference proteome</keyword>
<feature type="domain" description="Creatinase N-terminal" evidence="7">
    <location>
        <begin position="4"/>
        <end position="135"/>
    </location>
</feature>
<reference evidence="9" key="1">
    <citation type="journal article" date="2019" name="Int. J. Syst. Evol. Microbiol.">
        <title>The Global Catalogue of Microorganisms (GCM) 10K type strain sequencing project: providing services to taxonomists for standard genome sequencing and annotation.</title>
        <authorList>
            <consortium name="The Broad Institute Genomics Platform"/>
            <consortium name="The Broad Institute Genome Sequencing Center for Infectious Disease"/>
            <person name="Wu L."/>
            <person name="Ma J."/>
        </authorList>
    </citation>
    <scope>NUCLEOTIDE SEQUENCE [LARGE SCALE GENOMIC DNA]</scope>
    <source>
        <strain evidence="9">CCUG 57113</strain>
    </source>
</reference>
<dbReference type="SUPFAM" id="SSF55920">
    <property type="entry name" value="Creatinase/aminopeptidase"/>
    <property type="match status" value="1"/>
</dbReference>
<dbReference type="InterPro" id="IPR000994">
    <property type="entry name" value="Pept_M24"/>
</dbReference>
<evidence type="ECO:0000256" key="2">
    <source>
        <dbReference type="ARBA" id="ARBA00008766"/>
    </source>
</evidence>
<gene>
    <name evidence="8" type="ORF">ACFPPD_10770</name>
</gene>
<dbReference type="Pfam" id="PF00557">
    <property type="entry name" value="Peptidase_M24"/>
    <property type="match status" value="1"/>
</dbReference>
<evidence type="ECO:0000313" key="9">
    <source>
        <dbReference type="Proteomes" id="UP001596105"/>
    </source>
</evidence>
<sequence>MNERLLKLYAYMEQHLLDAVLITLPKHVYYLTGFSSEPHERFLGLLLPKGDEPFLLVPALDAESAQAESTVSRIYTHTDTDNPYEVLKRCLRGTVTRLGVEKGHLTMQRYEALSEMLGAEQYIDVATPLTNMRAIKSDDEIVRLKKAARLVEQVLRDGLKHVKAGVTELDIAAELEYGMKKAGVSPAFATTVLSGEKSALPHGATGNRVIRAGDMLLFDMGVAADGYLSDMTRTFAVGDVGARMKEIYETVLEANARGIAAVRPGAMLAEVDLAARQCITNGGYGAYFTHRVGHGLGIEVHEYPSVHGENRDLLREGMVITIEPGIYLPDIGGVRIEDDVLVTSTGAETLTTFPKQLAVIG</sequence>
<comment type="caution">
    <text evidence="8">The sequence shown here is derived from an EMBL/GenBank/DDBJ whole genome shotgun (WGS) entry which is preliminary data.</text>
</comment>
<keyword evidence="4" id="KW-0378">Hydrolase</keyword>
<dbReference type="InterPro" id="IPR000587">
    <property type="entry name" value="Creatinase_N"/>
</dbReference>
<evidence type="ECO:0000256" key="1">
    <source>
        <dbReference type="ARBA" id="ARBA00001936"/>
    </source>
</evidence>
<dbReference type="PANTHER" id="PTHR46112">
    <property type="entry name" value="AMINOPEPTIDASE"/>
    <property type="match status" value="1"/>
</dbReference>
<proteinExistence type="inferred from homology"/>
<dbReference type="PROSITE" id="PS00491">
    <property type="entry name" value="PROLINE_PEPTIDASE"/>
    <property type="match status" value="1"/>
</dbReference>
<dbReference type="InterPro" id="IPR029149">
    <property type="entry name" value="Creatin/AminoP/Spt16_N"/>
</dbReference>
<evidence type="ECO:0000256" key="3">
    <source>
        <dbReference type="ARBA" id="ARBA00022723"/>
    </source>
</evidence>
<dbReference type="InterPro" id="IPR001714">
    <property type="entry name" value="Pept_M24_MAP"/>
</dbReference>
<dbReference type="Proteomes" id="UP001596105">
    <property type="component" value="Unassembled WGS sequence"/>
</dbReference>
<dbReference type="PANTHER" id="PTHR46112:SF10">
    <property type="entry name" value="DIPEPTIDASE YKVY-RELATED"/>
    <property type="match status" value="1"/>
</dbReference>
<dbReference type="PRINTS" id="PR00599">
    <property type="entry name" value="MAPEPTIDASE"/>
</dbReference>
<evidence type="ECO:0000256" key="4">
    <source>
        <dbReference type="ARBA" id="ARBA00022801"/>
    </source>
</evidence>